<dbReference type="SUPFAM" id="SSF48726">
    <property type="entry name" value="Immunoglobulin"/>
    <property type="match status" value="2"/>
</dbReference>
<evidence type="ECO:0000313" key="6">
    <source>
        <dbReference type="EMBL" id="KAK1338816.1"/>
    </source>
</evidence>
<keyword evidence="7" id="KW-1185">Reference proteome</keyword>
<feature type="domain" description="Ig-like" evidence="5">
    <location>
        <begin position="495"/>
        <end position="641"/>
    </location>
</feature>
<keyword evidence="2" id="KW-1064">Adaptive immunity</keyword>
<feature type="domain" description="Ig-like" evidence="5">
    <location>
        <begin position="337"/>
        <end position="461"/>
    </location>
</feature>
<dbReference type="InterPro" id="IPR007110">
    <property type="entry name" value="Ig-like_dom"/>
</dbReference>
<evidence type="ECO:0000256" key="3">
    <source>
        <dbReference type="ARBA" id="ARBA00043265"/>
    </source>
</evidence>
<dbReference type="Proteomes" id="UP001177744">
    <property type="component" value="Unassembled WGS sequence"/>
</dbReference>
<organism evidence="6 7">
    <name type="scientific">Cnephaeus nilssonii</name>
    <name type="common">Northern bat</name>
    <name type="synonym">Eptesicus nilssonii</name>
    <dbReference type="NCBI Taxonomy" id="3371016"/>
    <lineage>
        <taxon>Eukaryota</taxon>
        <taxon>Metazoa</taxon>
        <taxon>Chordata</taxon>
        <taxon>Craniata</taxon>
        <taxon>Vertebrata</taxon>
        <taxon>Euteleostomi</taxon>
        <taxon>Mammalia</taxon>
        <taxon>Eutheria</taxon>
        <taxon>Laurasiatheria</taxon>
        <taxon>Chiroptera</taxon>
        <taxon>Yangochiroptera</taxon>
        <taxon>Vespertilionidae</taxon>
        <taxon>Cnephaeus</taxon>
    </lineage>
</organism>
<dbReference type="AlphaFoldDB" id="A0AA40HWN8"/>
<dbReference type="InterPro" id="IPR050199">
    <property type="entry name" value="IgHV"/>
</dbReference>
<protein>
    <recommendedName>
        <fullName evidence="5">Ig-like domain-containing protein</fullName>
    </recommendedName>
</protein>
<evidence type="ECO:0000256" key="2">
    <source>
        <dbReference type="ARBA" id="ARBA00023130"/>
    </source>
</evidence>
<gene>
    <name evidence="6" type="ORF">QTO34_019475</name>
</gene>
<comment type="caution">
    <text evidence="6">The sequence shown here is derived from an EMBL/GenBank/DDBJ whole genome shotgun (WGS) entry which is preliminary data.</text>
</comment>
<dbReference type="PANTHER" id="PTHR23266">
    <property type="entry name" value="IMMUNOGLOBULIN HEAVY CHAIN"/>
    <property type="match status" value="1"/>
</dbReference>
<dbReference type="InterPro" id="IPR003599">
    <property type="entry name" value="Ig_sub"/>
</dbReference>
<dbReference type="GO" id="GO:0002250">
    <property type="term" value="P:adaptive immune response"/>
    <property type="evidence" value="ECO:0007669"/>
    <property type="project" value="UniProtKB-KW"/>
</dbReference>
<reference evidence="6" key="1">
    <citation type="submission" date="2023-06" db="EMBL/GenBank/DDBJ databases">
        <title>Reference genome for the Northern bat (Eptesicus nilssonii), a most northern bat species.</title>
        <authorList>
            <person name="Laine V.N."/>
            <person name="Pulliainen A.T."/>
            <person name="Lilley T.M."/>
        </authorList>
    </citation>
    <scope>NUCLEOTIDE SEQUENCE</scope>
    <source>
        <strain evidence="6">BLF_Eptnil</strain>
        <tissue evidence="6">Kidney</tissue>
    </source>
</reference>
<dbReference type="SMART" id="SM00409">
    <property type="entry name" value="IG"/>
    <property type="match status" value="2"/>
</dbReference>
<accession>A0AA40HWN8</accession>
<dbReference type="SMART" id="SM00406">
    <property type="entry name" value="IGv"/>
    <property type="match status" value="2"/>
</dbReference>
<keyword evidence="1" id="KW-0391">Immunity</keyword>
<keyword evidence="3" id="KW-1280">Immunoglobulin</keyword>
<evidence type="ECO:0000313" key="7">
    <source>
        <dbReference type="Proteomes" id="UP001177744"/>
    </source>
</evidence>
<dbReference type="GO" id="GO:0005576">
    <property type="term" value="C:extracellular region"/>
    <property type="evidence" value="ECO:0007669"/>
    <property type="project" value="UniProtKB-ARBA"/>
</dbReference>
<dbReference type="Pfam" id="PF07686">
    <property type="entry name" value="V-set"/>
    <property type="match status" value="1"/>
</dbReference>
<name>A0AA40HWN8_CNENI</name>
<dbReference type="EMBL" id="JAULJE010000009">
    <property type="protein sequence ID" value="KAK1338816.1"/>
    <property type="molecule type" value="Genomic_DNA"/>
</dbReference>
<dbReference type="GO" id="GO:0019814">
    <property type="term" value="C:immunoglobulin complex"/>
    <property type="evidence" value="ECO:0007669"/>
    <property type="project" value="UniProtKB-KW"/>
</dbReference>
<dbReference type="InterPro" id="IPR036179">
    <property type="entry name" value="Ig-like_dom_sf"/>
</dbReference>
<evidence type="ECO:0000259" key="5">
    <source>
        <dbReference type="PROSITE" id="PS50835"/>
    </source>
</evidence>
<feature type="region of interest" description="Disordered" evidence="4">
    <location>
        <begin position="1"/>
        <end position="81"/>
    </location>
</feature>
<dbReference type="InterPro" id="IPR013783">
    <property type="entry name" value="Ig-like_fold"/>
</dbReference>
<dbReference type="PROSITE" id="PS50835">
    <property type="entry name" value="IG_LIKE"/>
    <property type="match status" value="2"/>
</dbReference>
<sequence>MGPATPPGGADSPRHPGEWLGSGGMGPATPPGGADHPGTPGSGGMGPATGHRHLDLLKGGYATRSPTPSLLPAHSATGGSPRRAHSLLLNGHYGTFCFHMVNKVLSLSIAANGKPWEQARSPQREEYEGMPEAQYFPCVGSHGDTQAPAARAETLQLPPALSALHVLLSHEEQPGGGGDSGCCFCGWCTEGLDTSGTIEKLQEKFRLGSRHALLCWHWSLPDRLGDHREDSMPCSSAGSVCAGPGVFPITTVTGPAPLPALCVQGLAASCCCSTKEATMPCSQCSVCWWDRPDTPAAGLRGLGAAILWTAADLGRGSQGAAEYPRVTPGGAMQWTYPLFYLTIFCAGVMSAIVLVSQDQEVTVSLGMSATFRCSLEGETISNYYISWYRQTQGNTMTYIHREGGMYGRGFFGKFRASINASSNKAELEILKASERDEGIYYCASDYHPAAGPLLSSSKTIEIYINLEGGGEVWRACGESWSVFKIPTKALEIRPPRLLGVPRVGPRGSFIFTRHLAEVSSITQRQGSFTESASGFGGRGTTDSLMITCITSGFTFGFLWMNWYSQAPKRPCEYVSKISPLGNVKHYTSSLERFVITRNNIKNQLCLQTNRLKQEDSAQYYCAFTTVNHRENKGESSLKTISYNIEKSQRQRKCQETFSEQPNRSPSSLTVSCESLSRPCRASPFVS</sequence>
<proteinExistence type="predicted"/>
<dbReference type="InterPro" id="IPR013106">
    <property type="entry name" value="Ig_V-set"/>
</dbReference>
<evidence type="ECO:0000256" key="4">
    <source>
        <dbReference type="SAM" id="MobiDB-lite"/>
    </source>
</evidence>
<dbReference type="Gene3D" id="2.60.40.10">
    <property type="entry name" value="Immunoglobulins"/>
    <property type="match status" value="2"/>
</dbReference>
<evidence type="ECO:0000256" key="1">
    <source>
        <dbReference type="ARBA" id="ARBA00022859"/>
    </source>
</evidence>